<dbReference type="AlphaFoldDB" id="A0A4C1SRY4"/>
<reference evidence="2 3" key="1">
    <citation type="journal article" date="2019" name="Commun. Biol.">
        <title>The bagworm genome reveals a unique fibroin gene that provides high tensile strength.</title>
        <authorList>
            <person name="Kono N."/>
            <person name="Nakamura H."/>
            <person name="Ohtoshi R."/>
            <person name="Tomita M."/>
            <person name="Numata K."/>
            <person name="Arakawa K."/>
        </authorList>
    </citation>
    <scope>NUCLEOTIDE SEQUENCE [LARGE SCALE GENOMIC DNA]</scope>
</reference>
<comment type="caution">
    <text evidence="2">The sequence shown here is derived from an EMBL/GenBank/DDBJ whole genome shotgun (WGS) entry which is preliminary data.</text>
</comment>
<proteinExistence type="predicted"/>
<dbReference type="Proteomes" id="UP000299102">
    <property type="component" value="Unassembled WGS sequence"/>
</dbReference>
<evidence type="ECO:0000313" key="2">
    <source>
        <dbReference type="EMBL" id="GBP03960.1"/>
    </source>
</evidence>
<feature type="compositionally biased region" description="Pro residues" evidence="1">
    <location>
        <begin position="129"/>
        <end position="149"/>
    </location>
</feature>
<keyword evidence="3" id="KW-1185">Reference proteome</keyword>
<evidence type="ECO:0000313" key="3">
    <source>
        <dbReference type="Proteomes" id="UP000299102"/>
    </source>
</evidence>
<accession>A0A4C1SRY4</accession>
<dbReference type="EMBL" id="BGZK01000012">
    <property type="protein sequence ID" value="GBP03960.1"/>
    <property type="molecule type" value="Genomic_DNA"/>
</dbReference>
<name>A0A4C1SRY4_EUMVA</name>
<gene>
    <name evidence="2" type="ORF">EVAR_74750_1</name>
</gene>
<protein>
    <submittedName>
        <fullName evidence="2">Uncharacterized protein</fullName>
    </submittedName>
</protein>
<organism evidence="2 3">
    <name type="scientific">Eumeta variegata</name>
    <name type="common">Bagworm moth</name>
    <name type="synonym">Eumeta japonica</name>
    <dbReference type="NCBI Taxonomy" id="151549"/>
    <lineage>
        <taxon>Eukaryota</taxon>
        <taxon>Metazoa</taxon>
        <taxon>Ecdysozoa</taxon>
        <taxon>Arthropoda</taxon>
        <taxon>Hexapoda</taxon>
        <taxon>Insecta</taxon>
        <taxon>Pterygota</taxon>
        <taxon>Neoptera</taxon>
        <taxon>Endopterygota</taxon>
        <taxon>Lepidoptera</taxon>
        <taxon>Glossata</taxon>
        <taxon>Ditrysia</taxon>
        <taxon>Tineoidea</taxon>
        <taxon>Psychidae</taxon>
        <taxon>Oiketicinae</taxon>
        <taxon>Eumeta</taxon>
    </lineage>
</organism>
<feature type="region of interest" description="Disordered" evidence="1">
    <location>
        <begin position="117"/>
        <end position="154"/>
    </location>
</feature>
<sequence>MIAKIISKSTKKPTSSRSDANGLLRYVLDKKLDTKDWYTLYSTAGEEEKMKIKKIEHNKESSIAAFPSLIHINEFCWRIEKSNEVQRERRGLAAAGAGGRRTSLEVVAFHMKNSVDPRRVGGRLGGAPQPLPRRPPCPAPPARPPPSPIPAIDVQPADLPAPITCCVTIANDI</sequence>
<evidence type="ECO:0000256" key="1">
    <source>
        <dbReference type="SAM" id="MobiDB-lite"/>
    </source>
</evidence>